<dbReference type="PANTHER" id="PTHR35526:SF3">
    <property type="entry name" value="ANTI-SIGMA-F FACTOR RSBW"/>
    <property type="match status" value="1"/>
</dbReference>
<dbReference type="InterPro" id="IPR025847">
    <property type="entry name" value="MEDS_domain"/>
</dbReference>
<dbReference type="InterPro" id="IPR050267">
    <property type="entry name" value="Anti-sigma-factor_SerPK"/>
</dbReference>
<feature type="compositionally biased region" description="Basic residues" evidence="2">
    <location>
        <begin position="1"/>
        <end position="10"/>
    </location>
</feature>
<evidence type="ECO:0000313" key="6">
    <source>
        <dbReference type="Proteomes" id="UP000247634"/>
    </source>
</evidence>
<dbReference type="CDD" id="cd16936">
    <property type="entry name" value="HATPase_RsbW-like"/>
    <property type="match status" value="1"/>
</dbReference>
<evidence type="ECO:0000256" key="2">
    <source>
        <dbReference type="SAM" id="MobiDB-lite"/>
    </source>
</evidence>
<feature type="domain" description="MEDS" evidence="4">
    <location>
        <begin position="36"/>
        <end position="181"/>
    </location>
</feature>
<proteinExistence type="predicted"/>
<dbReference type="InterPro" id="IPR003594">
    <property type="entry name" value="HATPase_dom"/>
</dbReference>
<dbReference type="OrthoDB" id="4088450at2"/>
<dbReference type="NCBIfam" id="NF041045">
    <property type="entry name" value="RsbA_anti_sig"/>
    <property type="match status" value="1"/>
</dbReference>
<reference evidence="5 6" key="1">
    <citation type="submission" date="2018-06" db="EMBL/GenBank/DDBJ databases">
        <title>The complete genome sequence of a nosiheptide producer Streptomyces actuosus ATCC 25421: deducing the ability of producing a new class III lantibiotics.</title>
        <authorList>
            <person name="Liu W."/>
            <person name="Sun F."/>
            <person name="Hu Y."/>
        </authorList>
    </citation>
    <scope>NUCLEOTIDE SEQUENCE [LARGE SCALE GENOMIC DNA]</scope>
    <source>
        <strain evidence="5 6">ATCC 25421</strain>
    </source>
</reference>
<evidence type="ECO:0000256" key="1">
    <source>
        <dbReference type="ARBA" id="ARBA00022527"/>
    </source>
</evidence>
<dbReference type="InterPro" id="IPR047718">
    <property type="entry name" value="RsbA-like_anti_sig"/>
</dbReference>
<keyword evidence="5" id="KW-0808">Transferase</keyword>
<keyword evidence="1" id="KW-0723">Serine/threonine-protein kinase</keyword>
<protein>
    <submittedName>
        <fullName evidence="5">Sensor histidine kinase</fullName>
    </submittedName>
</protein>
<organism evidence="5 6">
    <name type="scientific">Streptomyces actuosus</name>
    <dbReference type="NCBI Taxonomy" id="1885"/>
    <lineage>
        <taxon>Bacteria</taxon>
        <taxon>Bacillati</taxon>
        <taxon>Actinomycetota</taxon>
        <taxon>Actinomycetes</taxon>
        <taxon>Kitasatosporales</taxon>
        <taxon>Streptomycetaceae</taxon>
        <taxon>Streptomyces</taxon>
    </lineage>
</organism>
<dbReference type="SUPFAM" id="SSF55874">
    <property type="entry name" value="ATPase domain of HSP90 chaperone/DNA topoisomerase II/histidine kinase"/>
    <property type="match status" value="1"/>
</dbReference>
<keyword evidence="6" id="KW-1185">Reference proteome</keyword>
<evidence type="ECO:0000259" key="4">
    <source>
        <dbReference type="Pfam" id="PF14417"/>
    </source>
</evidence>
<name>A0A2U9PDK1_STRAS</name>
<dbReference type="Proteomes" id="UP000247634">
    <property type="component" value="Chromosome"/>
</dbReference>
<dbReference type="KEGG" id="sact:DMT42_35670"/>
<dbReference type="AlphaFoldDB" id="A0A2U9PDK1"/>
<dbReference type="Pfam" id="PF14417">
    <property type="entry name" value="MEDS"/>
    <property type="match status" value="1"/>
</dbReference>
<dbReference type="PANTHER" id="PTHR35526">
    <property type="entry name" value="ANTI-SIGMA-F FACTOR RSBW-RELATED"/>
    <property type="match status" value="1"/>
</dbReference>
<evidence type="ECO:0000259" key="3">
    <source>
        <dbReference type="Pfam" id="PF13581"/>
    </source>
</evidence>
<keyword evidence="5" id="KW-0418">Kinase</keyword>
<sequence>MGAVRLRRARGSGGDGAVSSPSRPAVPSPEPRTGYRHELYPYSGPDEFLEGTLGFIQDALDGDEAVVVAVPHRKAALLRAELPEHKAVRYVDTTGVARHPGRLIGAWQEWIREHTSQGRPVRGIGESPWEEARSHPEVEQLRYHEWLLNKAFADGPAWWLLCPYDTAGESAAVRELARCHPEIRTADGTSPSQDYDPQAPFAFAPLTHPCDPYDEFVYTQGDLSALREKIAACAQQHGLNGRRLRELHLAATEVASNSIRHGGGRGVLRTWSEDHRMVCEFRDAGYIDDPLLGRSRPDHSQVGGRGLWLVHQLCDIVEIRSTPEAGTTVRLHTHLPG</sequence>
<feature type="region of interest" description="Disordered" evidence="2">
    <location>
        <begin position="1"/>
        <end position="35"/>
    </location>
</feature>
<dbReference type="InterPro" id="IPR036890">
    <property type="entry name" value="HATPase_C_sf"/>
</dbReference>
<dbReference type="Pfam" id="PF13581">
    <property type="entry name" value="HATPase_c_2"/>
    <property type="match status" value="1"/>
</dbReference>
<dbReference type="EMBL" id="CP029788">
    <property type="protein sequence ID" value="AWT47959.1"/>
    <property type="molecule type" value="Genomic_DNA"/>
</dbReference>
<evidence type="ECO:0000313" key="5">
    <source>
        <dbReference type="EMBL" id="AWT47959.1"/>
    </source>
</evidence>
<feature type="domain" description="Histidine kinase/HSP90-like ATPase" evidence="3">
    <location>
        <begin position="220"/>
        <end position="331"/>
    </location>
</feature>
<dbReference type="GO" id="GO:0004674">
    <property type="term" value="F:protein serine/threonine kinase activity"/>
    <property type="evidence" value="ECO:0007669"/>
    <property type="project" value="UniProtKB-KW"/>
</dbReference>
<accession>A0A2U9PDK1</accession>
<gene>
    <name evidence="5" type="ORF">DMT42_35670</name>
</gene>
<dbReference type="Gene3D" id="3.30.565.10">
    <property type="entry name" value="Histidine kinase-like ATPase, C-terminal domain"/>
    <property type="match status" value="1"/>
</dbReference>